<feature type="non-terminal residue" evidence="12">
    <location>
        <position position="1"/>
    </location>
</feature>
<protein>
    <recommendedName>
        <fullName evidence="9">START domain-containing protein 1</fullName>
    </recommendedName>
</protein>
<evidence type="ECO:0000256" key="10">
    <source>
        <dbReference type="ARBA" id="ARBA00034049"/>
    </source>
</evidence>
<evidence type="ECO:0000313" key="13">
    <source>
        <dbReference type="Proteomes" id="UP001166093"/>
    </source>
</evidence>
<dbReference type="InterPro" id="IPR029866">
    <property type="entry name" value="StAR"/>
</dbReference>
<feature type="non-terminal residue" evidence="12">
    <location>
        <position position="308"/>
    </location>
</feature>
<evidence type="ECO:0000256" key="9">
    <source>
        <dbReference type="ARBA" id="ARBA00032620"/>
    </source>
</evidence>
<evidence type="ECO:0000256" key="5">
    <source>
        <dbReference type="ARBA" id="ARBA00023055"/>
    </source>
</evidence>
<dbReference type="PROSITE" id="PS50848">
    <property type="entry name" value="START"/>
    <property type="match status" value="1"/>
</dbReference>
<name>A0ABS2YC32_POLSP</name>
<dbReference type="PRINTS" id="PR00978">
    <property type="entry name" value="STARPROTEIN"/>
</dbReference>
<evidence type="ECO:0000256" key="2">
    <source>
        <dbReference type="ARBA" id="ARBA00004731"/>
    </source>
</evidence>
<keyword evidence="5" id="KW-0445">Lipid transport</keyword>
<evidence type="ECO:0000256" key="4">
    <source>
        <dbReference type="ARBA" id="ARBA00022448"/>
    </source>
</evidence>
<keyword evidence="7" id="KW-0496">Mitochondrion</keyword>
<dbReference type="PANTHER" id="PTHR46489">
    <property type="entry name" value="STEROIDOGENIC ACUTE REGULATORY PROTEIN, MITOCHONDRIAL"/>
    <property type="match status" value="1"/>
</dbReference>
<dbReference type="Gene3D" id="3.30.530.20">
    <property type="match status" value="1"/>
</dbReference>
<dbReference type="Pfam" id="PF01852">
    <property type="entry name" value="START"/>
    <property type="match status" value="1"/>
</dbReference>
<reference evidence="12" key="1">
    <citation type="journal article" date="2021" name="Cell">
        <title>Tracing the genetic footprints of vertebrate landing in non-teleost ray-finned fishes.</title>
        <authorList>
            <person name="Bi X."/>
            <person name="Wang K."/>
            <person name="Yang L."/>
            <person name="Pan H."/>
            <person name="Jiang H."/>
            <person name="Wei Q."/>
            <person name="Fang M."/>
            <person name="Yu H."/>
            <person name="Zhu C."/>
            <person name="Cai Y."/>
            <person name="He Y."/>
            <person name="Gan X."/>
            <person name="Zeng H."/>
            <person name="Yu D."/>
            <person name="Zhu Y."/>
            <person name="Jiang H."/>
            <person name="Qiu Q."/>
            <person name="Yang H."/>
            <person name="Zhang Y.E."/>
            <person name="Wang W."/>
            <person name="Zhu M."/>
            <person name="He S."/>
            <person name="Zhang G."/>
        </authorList>
    </citation>
    <scope>NUCLEOTIDE SEQUENCE</scope>
    <source>
        <strain evidence="12">Pddl_001</strain>
    </source>
</reference>
<dbReference type="EMBL" id="JAAWVQ010134571">
    <property type="protein sequence ID" value="MBN3284225.1"/>
    <property type="molecule type" value="Genomic_DNA"/>
</dbReference>
<evidence type="ECO:0000256" key="7">
    <source>
        <dbReference type="ARBA" id="ARBA00023128"/>
    </source>
</evidence>
<evidence type="ECO:0000256" key="3">
    <source>
        <dbReference type="ARBA" id="ARBA00011279"/>
    </source>
</evidence>
<sequence>ENGDVILSKIFLGIGKLFKLEAVLDATPKELHNELFAKVEEINKWNPNIKQIKVHQVDKDTTVNHEVTAETAGNLIGQRDFLSIRHCWKQKALFYLAGAAIQLESLPPQKGFARLASNILYVRDRNIRQTISRRLDYMTCHIADQLMEKLHNSEAFALQVDESTDVANDAQLLAFVRVLIYLNLLFHSEVRRLSRGAVLNRNFELCAGVYEFLPFPEKRSSGSSLTEKEEDQLTELFSDSVYKNQYITSECLARFWIGTGIELPEFAAKALKVVLPFAITFLCETGFSSLTALKTKYRSRLQPEHDFP</sequence>
<dbReference type="InterPro" id="IPR023393">
    <property type="entry name" value="START-like_dom_sf"/>
</dbReference>
<comment type="caution">
    <text evidence="12">The sequence shown here is derived from an EMBL/GenBank/DDBJ whole genome shotgun (WGS) entry which is preliminary data.</text>
</comment>
<dbReference type="SUPFAM" id="SSF55961">
    <property type="entry name" value="Bet v1-like"/>
    <property type="match status" value="1"/>
</dbReference>
<keyword evidence="13" id="KW-1185">Reference proteome</keyword>
<comment type="subcellular location">
    <subcellularLocation>
        <location evidence="1">Mitochondrion</location>
    </subcellularLocation>
</comment>
<evidence type="ECO:0000256" key="1">
    <source>
        <dbReference type="ARBA" id="ARBA00004173"/>
    </source>
</evidence>
<gene>
    <name evidence="12" type="primary">Star</name>
    <name evidence="12" type="ORF">GTO93_0009910</name>
</gene>
<evidence type="ECO:0000259" key="11">
    <source>
        <dbReference type="PROSITE" id="PS50848"/>
    </source>
</evidence>
<comment type="pathway">
    <text evidence="2">Steroid metabolism; cholesterol metabolism.</text>
</comment>
<accession>A0ABS2YC32</accession>
<comment type="subunit">
    <text evidence="3">May interact with TSPO.</text>
</comment>
<dbReference type="PANTHER" id="PTHR46489:SF2">
    <property type="entry name" value="START DOMAIN-CONTAINING PROTEIN 1"/>
    <property type="match status" value="1"/>
</dbReference>
<dbReference type="InterPro" id="IPR000799">
    <property type="entry name" value="StAR-like"/>
</dbReference>
<proteinExistence type="predicted"/>
<evidence type="ECO:0000256" key="8">
    <source>
        <dbReference type="ARBA" id="ARBA00023250"/>
    </source>
</evidence>
<comment type="catalytic activity">
    <reaction evidence="10">
        <text>cholesterol(in) = cholesterol(out)</text>
        <dbReference type="Rhea" id="RHEA:39747"/>
        <dbReference type="ChEBI" id="CHEBI:16113"/>
    </reaction>
</comment>
<evidence type="ECO:0000256" key="6">
    <source>
        <dbReference type="ARBA" id="ARBA00023121"/>
    </source>
</evidence>
<dbReference type="Proteomes" id="UP001166093">
    <property type="component" value="Unassembled WGS sequence"/>
</dbReference>
<feature type="domain" description="START" evidence="11">
    <location>
        <begin position="15"/>
        <end position="114"/>
    </location>
</feature>
<organism evidence="12 13">
    <name type="scientific">Polyodon spathula</name>
    <name type="common">North American paddlefish</name>
    <name type="synonym">Squalus spathula</name>
    <dbReference type="NCBI Taxonomy" id="7913"/>
    <lineage>
        <taxon>Eukaryota</taxon>
        <taxon>Metazoa</taxon>
        <taxon>Chordata</taxon>
        <taxon>Craniata</taxon>
        <taxon>Vertebrata</taxon>
        <taxon>Euteleostomi</taxon>
        <taxon>Actinopterygii</taxon>
        <taxon>Chondrostei</taxon>
        <taxon>Acipenseriformes</taxon>
        <taxon>Polyodontidae</taxon>
        <taxon>Polyodon</taxon>
    </lineage>
</organism>
<keyword evidence="8" id="KW-0755">Steroidogenesis</keyword>
<keyword evidence="4" id="KW-0813">Transport</keyword>
<dbReference type="InterPro" id="IPR002913">
    <property type="entry name" value="START_lipid-bd_dom"/>
</dbReference>
<evidence type="ECO:0000313" key="12">
    <source>
        <dbReference type="EMBL" id="MBN3284225.1"/>
    </source>
</evidence>
<keyword evidence="6" id="KW-0446">Lipid-binding</keyword>